<dbReference type="PANTHER" id="PTHR39344:SF1">
    <property type="entry name" value="UPF0182 PROTEIN SLL1060"/>
    <property type="match status" value="1"/>
</dbReference>
<feature type="compositionally biased region" description="Low complexity" evidence="6">
    <location>
        <begin position="963"/>
        <end position="972"/>
    </location>
</feature>
<dbReference type="GO" id="GO:0005576">
    <property type="term" value="C:extracellular region"/>
    <property type="evidence" value="ECO:0007669"/>
    <property type="project" value="TreeGrafter"/>
</dbReference>
<evidence type="ECO:0000256" key="3">
    <source>
        <dbReference type="ARBA" id="ARBA00022989"/>
    </source>
</evidence>
<evidence type="ECO:0000256" key="6">
    <source>
        <dbReference type="SAM" id="MobiDB-lite"/>
    </source>
</evidence>
<feature type="compositionally biased region" description="Acidic residues" evidence="6">
    <location>
        <begin position="940"/>
        <end position="962"/>
    </location>
</feature>
<feature type="transmembrane region" description="Helical" evidence="5">
    <location>
        <begin position="173"/>
        <end position="199"/>
    </location>
</feature>
<reference evidence="7" key="1">
    <citation type="journal article" date="2014" name="Int. J. Syst. Evol. Microbiol.">
        <title>Complete genome sequence of Corynebacterium casei LMG S-19264T (=DSM 44701T), isolated from a smear-ripened cheese.</title>
        <authorList>
            <consortium name="US DOE Joint Genome Institute (JGI-PGF)"/>
            <person name="Walter F."/>
            <person name="Albersmeier A."/>
            <person name="Kalinowski J."/>
            <person name="Ruckert C."/>
        </authorList>
    </citation>
    <scope>NUCLEOTIDE SEQUENCE</scope>
    <source>
        <strain evidence="7">CGMCC 1.12785</strain>
    </source>
</reference>
<keyword evidence="8" id="KW-1185">Reference proteome</keyword>
<dbReference type="GO" id="GO:0005886">
    <property type="term" value="C:plasma membrane"/>
    <property type="evidence" value="ECO:0007669"/>
    <property type="project" value="UniProtKB-SubCell"/>
</dbReference>
<feature type="transmembrane region" description="Helical" evidence="5">
    <location>
        <begin position="262"/>
        <end position="283"/>
    </location>
</feature>
<keyword evidence="4 5" id="KW-0472">Membrane</keyword>
<dbReference type="Proteomes" id="UP000616114">
    <property type="component" value="Unassembled WGS sequence"/>
</dbReference>
<sequence length="1023" mass="111455">MTFPPTAGPRGGSPQAGQNRRPSPLWLTLLIVGALLGAFVIATQIYTEVQWYDQLGALSVFTTEWFTRGVLFLATAIVMAGGVWASLHFAYRNRPVYAPTTPQQENLDRYREAIEPLRKVAMFAVPAVLGLFAGLSASTQWQTVQLWLNRVPFGESDPQFGRDVGFYVFELPFYQFLIDTLGFVALIALIASVVMHYLYGGIRTGEGRGFSLTKGAQVQIGVLVAVLVIVQGLRMWFQRYAILTDSTGIVAGATYTDVNARIPALTIVAIAAGIVALLFIAAAATGRWRFPVVATGVLVVLSLVALLAYPYGIQQFRVQPSQQSMEREYIERNIEATRTAYGIDDVEVSPYQPTAAGEPGALREDAVTAASIRLLDPNLVSDSFRQLQQIRQYYGFPEQLDVDRYEINGEVQDTVIAVRELDQSGLDSATWYNQRIVYTHGFGVVAAYGNRRADDGRPVFSEAGIPPVGELGEYEPRIYFGERSPLYSIVGAPDGAPPLELDYPSDGDAQEAMAEVEVTQDGEPVQAVPEVDEDADIDESTGQVNYTYTGDGGPSVGSFFNRLAYAIKFQDEEIVLSDAINEESQILYNRNPRDRVEAVAPFLTLDGDPYPAVVDGRVKWIVDAYTTSSEYPYSRPEALDSITEDSNTQQGAVPLPTDRINYIRNSVKATVDAYDGSVDLYAWDEEDPVLQAWRQVFPGIIQDVSEMSGDLMSHVRYPEDLFKVQRSLLTQYHVTNADAFYSGQDFWTLPNDPTMSQQNAVAQPPYFLTLQMPNQDEPSFSLTSSFIPRRSAEGQTRNVLTGFLAASADAGNEPGQPSEEYGKLRLLQLPRNTSVPGPGQAQNNFNAEPSIQESLNLLRQGESDVQNGNMLTLPVAGGLLYVQPVFVRSAGETSYPVLQRVLVAFGEEIGFAPTLDEALDQVFGGDSGAQAGDAGSGGEQPEEASGEDEGTEEGAGTEDEAAAEAPASGGDDLTQALEDARQAIQDSEQALEEGDFAAYGEAQERLKDAVERAARAEAAAEGE</sequence>
<comment type="subcellular location">
    <subcellularLocation>
        <location evidence="5">Cell membrane</location>
        <topology evidence="5">Multi-pass membrane protein</topology>
    </subcellularLocation>
</comment>
<feature type="region of interest" description="Disordered" evidence="6">
    <location>
        <begin position="922"/>
        <end position="989"/>
    </location>
</feature>
<evidence type="ECO:0000256" key="1">
    <source>
        <dbReference type="ARBA" id="ARBA00022475"/>
    </source>
</evidence>
<comment type="similarity">
    <text evidence="5">Belongs to the UPF0182 family.</text>
</comment>
<dbReference type="InterPro" id="IPR005372">
    <property type="entry name" value="UPF0182"/>
</dbReference>
<feature type="transmembrane region" description="Helical" evidence="5">
    <location>
        <begin position="66"/>
        <end position="87"/>
    </location>
</feature>
<evidence type="ECO:0000256" key="4">
    <source>
        <dbReference type="ARBA" id="ARBA00023136"/>
    </source>
</evidence>
<dbReference type="HAMAP" id="MF_01600">
    <property type="entry name" value="UPF0182"/>
    <property type="match status" value="1"/>
</dbReference>
<evidence type="ECO:0000256" key="2">
    <source>
        <dbReference type="ARBA" id="ARBA00022692"/>
    </source>
</evidence>
<feature type="transmembrane region" description="Helical" evidence="5">
    <location>
        <begin position="220"/>
        <end position="237"/>
    </location>
</feature>
<keyword evidence="3 5" id="KW-1133">Transmembrane helix</keyword>
<accession>A0A8J2TW74</accession>
<proteinExistence type="inferred from homology"/>
<protein>
    <recommendedName>
        <fullName evidence="5">UPF0182 protein GCM10011333_07770</fullName>
    </recommendedName>
</protein>
<organism evidence="7 8">
    <name type="scientific">Sediminivirga luteola</name>
    <dbReference type="NCBI Taxonomy" id="1774748"/>
    <lineage>
        <taxon>Bacteria</taxon>
        <taxon>Bacillati</taxon>
        <taxon>Actinomycetota</taxon>
        <taxon>Actinomycetes</taxon>
        <taxon>Micrococcales</taxon>
        <taxon>Brevibacteriaceae</taxon>
        <taxon>Sediminivirga</taxon>
    </lineage>
</organism>
<name>A0A8J2TW74_9MICO</name>
<evidence type="ECO:0000313" key="7">
    <source>
        <dbReference type="EMBL" id="GGA07490.1"/>
    </source>
</evidence>
<feature type="region of interest" description="Disordered" evidence="6">
    <location>
        <begin position="1"/>
        <end position="20"/>
    </location>
</feature>
<feature type="transmembrane region" description="Helical" evidence="5">
    <location>
        <begin position="120"/>
        <end position="141"/>
    </location>
</feature>
<dbReference type="EMBL" id="BMFY01000003">
    <property type="protein sequence ID" value="GGA07490.1"/>
    <property type="molecule type" value="Genomic_DNA"/>
</dbReference>
<reference evidence="7" key="2">
    <citation type="submission" date="2020-09" db="EMBL/GenBank/DDBJ databases">
        <authorList>
            <person name="Sun Q."/>
            <person name="Zhou Y."/>
        </authorList>
    </citation>
    <scope>NUCLEOTIDE SEQUENCE</scope>
    <source>
        <strain evidence="7">CGMCC 1.12785</strain>
    </source>
</reference>
<feature type="transmembrane region" description="Helical" evidence="5">
    <location>
        <begin position="25"/>
        <end position="46"/>
    </location>
</feature>
<dbReference type="RefSeq" id="WP_188549622.1">
    <property type="nucleotide sequence ID" value="NZ_BMFY01000003.1"/>
</dbReference>
<evidence type="ECO:0000313" key="8">
    <source>
        <dbReference type="Proteomes" id="UP000616114"/>
    </source>
</evidence>
<dbReference type="PANTHER" id="PTHR39344">
    <property type="entry name" value="UPF0182 PROTEIN SLL1060"/>
    <property type="match status" value="1"/>
</dbReference>
<keyword evidence="1 5" id="KW-1003">Cell membrane</keyword>
<feature type="transmembrane region" description="Helical" evidence="5">
    <location>
        <begin position="290"/>
        <end position="312"/>
    </location>
</feature>
<comment type="caution">
    <text evidence="7">The sequence shown here is derived from an EMBL/GenBank/DDBJ whole genome shotgun (WGS) entry which is preliminary data.</text>
</comment>
<gene>
    <name evidence="7" type="ORF">GCM10011333_07770</name>
</gene>
<dbReference type="AlphaFoldDB" id="A0A8J2TW74"/>
<evidence type="ECO:0000256" key="5">
    <source>
        <dbReference type="HAMAP-Rule" id="MF_01600"/>
    </source>
</evidence>
<dbReference type="Pfam" id="PF03699">
    <property type="entry name" value="UPF0182"/>
    <property type="match status" value="1"/>
</dbReference>
<keyword evidence="2 5" id="KW-0812">Transmembrane</keyword>